<dbReference type="EMBL" id="CP003344">
    <property type="protein sequence ID" value="AGA68274.1"/>
    <property type="molecule type" value="Genomic_DNA"/>
</dbReference>
<dbReference type="eggNOG" id="COG1765">
    <property type="taxonomic scope" value="Bacteria"/>
</dbReference>
<dbReference type="Proteomes" id="UP000010797">
    <property type="component" value="Chromosome"/>
</dbReference>
<dbReference type="PANTHER" id="PTHR34352:SF1">
    <property type="entry name" value="PROTEIN YHFA"/>
    <property type="match status" value="1"/>
</dbReference>
<dbReference type="InterPro" id="IPR015946">
    <property type="entry name" value="KH_dom-like_a/b"/>
</dbReference>
<organism evidence="1 2">
    <name type="scientific">Desulfitobacterium dichloroeliminans (strain LMG P-21439 / DCA1)</name>
    <dbReference type="NCBI Taxonomy" id="871963"/>
    <lineage>
        <taxon>Bacteria</taxon>
        <taxon>Bacillati</taxon>
        <taxon>Bacillota</taxon>
        <taxon>Clostridia</taxon>
        <taxon>Eubacteriales</taxon>
        <taxon>Desulfitobacteriaceae</taxon>
        <taxon>Desulfitobacterium</taxon>
    </lineage>
</organism>
<reference evidence="2" key="1">
    <citation type="submission" date="2012-02" db="EMBL/GenBank/DDBJ databases">
        <title>Complete sequence of Desulfitobacterium dichloroeliminans LMG P-21439.</title>
        <authorList>
            <person name="Lucas S."/>
            <person name="Han J."/>
            <person name="Lapidus A."/>
            <person name="Cheng J.-F."/>
            <person name="Goodwin L."/>
            <person name="Pitluck S."/>
            <person name="Peters L."/>
            <person name="Ovchinnikova G."/>
            <person name="Teshima H."/>
            <person name="Detter J.C."/>
            <person name="Han C."/>
            <person name="Tapia R."/>
            <person name="Land M."/>
            <person name="Hauser L."/>
            <person name="Kyrpides N."/>
            <person name="Ivanova N."/>
            <person name="Pagani I."/>
            <person name="Kruse T."/>
            <person name="de Vos W.M."/>
            <person name="Boon N."/>
            <person name="Smidt H."/>
            <person name="Woyke T."/>
        </authorList>
    </citation>
    <scope>NUCLEOTIDE SEQUENCE [LARGE SCALE GENOMIC DNA]</scope>
    <source>
        <strain evidence="2">LMG P-21439 / DCA1</strain>
    </source>
</reference>
<accession>L0F346</accession>
<dbReference type="KEGG" id="ddl:Desdi_0747"/>
<gene>
    <name evidence="1" type="ordered locus">Desdi_0747</name>
</gene>
<proteinExistence type="predicted"/>
<dbReference type="RefSeq" id="WP_015261275.1">
    <property type="nucleotide sequence ID" value="NC_019903.1"/>
</dbReference>
<evidence type="ECO:0000313" key="2">
    <source>
        <dbReference type="Proteomes" id="UP000010797"/>
    </source>
</evidence>
<name>L0F346_DESDL</name>
<dbReference type="OrthoDB" id="9804010at2"/>
<dbReference type="AlphaFoldDB" id="L0F346"/>
<sequence>MQKVSGIWQGGKKVEVTLDPDLKIVFDENGPKATDLVLAGLVRCCMGVFQEILEKMRLEVKGLEIDVQAERDTEPPKLFSKITLNYHIEAEEGLEQKLVKAAQLGEKYCTVYNILKESTQFEVFFFINGVKLLNFKTL</sequence>
<keyword evidence="2" id="KW-1185">Reference proteome</keyword>
<dbReference type="InterPro" id="IPR003718">
    <property type="entry name" value="OsmC/Ohr_fam"/>
</dbReference>
<dbReference type="Pfam" id="PF02566">
    <property type="entry name" value="OsmC"/>
    <property type="match status" value="1"/>
</dbReference>
<dbReference type="PANTHER" id="PTHR34352">
    <property type="entry name" value="PROTEIN YHFA"/>
    <property type="match status" value="1"/>
</dbReference>
<protein>
    <submittedName>
        <fullName evidence="1">Putative redox protein, regulator of disulfide bond formation</fullName>
    </submittedName>
</protein>
<evidence type="ECO:0000313" key="1">
    <source>
        <dbReference type="EMBL" id="AGA68274.1"/>
    </source>
</evidence>
<dbReference type="STRING" id="871963.Desdi_0747"/>
<dbReference type="InterPro" id="IPR036102">
    <property type="entry name" value="OsmC/Ohrsf"/>
</dbReference>
<dbReference type="HOGENOM" id="CLU_114057_1_0_9"/>
<dbReference type="Gene3D" id="3.30.300.20">
    <property type="match status" value="1"/>
</dbReference>
<dbReference type="SUPFAM" id="SSF82784">
    <property type="entry name" value="OsmC-like"/>
    <property type="match status" value="1"/>
</dbReference>